<dbReference type="AlphaFoldDB" id="A0A1H1VDN7"/>
<evidence type="ECO:0000259" key="12">
    <source>
        <dbReference type="Pfam" id="PF07730"/>
    </source>
</evidence>
<comment type="catalytic activity">
    <reaction evidence="1">
        <text>ATP + protein L-histidine = ADP + protein N-phospho-L-histidine.</text>
        <dbReference type="EC" id="2.7.13.3"/>
    </reaction>
</comment>
<dbReference type="Gene3D" id="1.20.5.1930">
    <property type="match status" value="1"/>
</dbReference>
<evidence type="ECO:0000256" key="3">
    <source>
        <dbReference type="ARBA" id="ARBA00022553"/>
    </source>
</evidence>
<evidence type="ECO:0000313" key="14">
    <source>
        <dbReference type="Proteomes" id="UP000199092"/>
    </source>
</evidence>
<dbReference type="Proteomes" id="UP000199092">
    <property type="component" value="Chromosome I"/>
</dbReference>
<keyword evidence="14" id="KW-1185">Reference proteome</keyword>
<feature type="coiled-coil region" evidence="9">
    <location>
        <begin position="158"/>
        <end position="195"/>
    </location>
</feature>
<keyword evidence="8" id="KW-0902">Two-component regulatory system</keyword>
<evidence type="ECO:0000256" key="9">
    <source>
        <dbReference type="SAM" id="Coils"/>
    </source>
</evidence>
<keyword evidence="4" id="KW-0808">Transferase</keyword>
<evidence type="ECO:0000259" key="11">
    <source>
        <dbReference type="Pfam" id="PF02518"/>
    </source>
</evidence>
<dbReference type="EMBL" id="LT629749">
    <property type="protein sequence ID" value="SDS82803.1"/>
    <property type="molecule type" value="Genomic_DNA"/>
</dbReference>
<dbReference type="OrthoDB" id="227596at2"/>
<keyword evidence="3" id="KW-0597">Phosphoprotein</keyword>
<dbReference type="GO" id="GO:0005524">
    <property type="term" value="F:ATP binding"/>
    <property type="evidence" value="ECO:0007669"/>
    <property type="project" value="UniProtKB-KW"/>
</dbReference>
<name>A0A1H1VDN7_9ACTN</name>
<evidence type="ECO:0000256" key="1">
    <source>
        <dbReference type="ARBA" id="ARBA00000085"/>
    </source>
</evidence>
<dbReference type="InterPro" id="IPR036890">
    <property type="entry name" value="HATPase_C_sf"/>
</dbReference>
<dbReference type="InterPro" id="IPR003594">
    <property type="entry name" value="HATPase_dom"/>
</dbReference>
<evidence type="ECO:0000256" key="5">
    <source>
        <dbReference type="ARBA" id="ARBA00022741"/>
    </source>
</evidence>
<reference evidence="13 14" key="1">
    <citation type="submission" date="2016-10" db="EMBL/GenBank/DDBJ databases">
        <authorList>
            <person name="de Groot N.N."/>
        </authorList>
    </citation>
    <scope>NUCLEOTIDE SEQUENCE [LARGE SCALE GENOMIC DNA]</scope>
    <source>
        <strain evidence="13 14">DSM 21741</strain>
    </source>
</reference>
<feature type="domain" description="Histidine kinase/HSP90-like ATPase" evidence="11">
    <location>
        <begin position="301"/>
        <end position="392"/>
    </location>
</feature>
<dbReference type="EC" id="2.7.13.3" evidence="2"/>
<keyword evidence="10" id="KW-1133">Transmembrane helix</keyword>
<feature type="transmembrane region" description="Helical" evidence="10">
    <location>
        <begin position="80"/>
        <end position="103"/>
    </location>
</feature>
<keyword evidence="7" id="KW-0067">ATP-binding</keyword>
<evidence type="ECO:0000256" key="10">
    <source>
        <dbReference type="SAM" id="Phobius"/>
    </source>
</evidence>
<evidence type="ECO:0000256" key="2">
    <source>
        <dbReference type="ARBA" id="ARBA00012438"/>
    </source>
</evidence>
<keyword evidence="9" id="KW-0175">Coiled coil</keyword>
<dbReference type="GO" id="GO:0046983">
    <property type="term" value="F:protein dimerization activity"/>
    <property type="evidence" value="ECO:0007669"/>
    <property type="project" value="InterPro"/>
</dbReference>
<dbReference type="STRING" id="546871.SAMN04488543_2457"/>
<feature type="domain" description="Signal transduction histidine kinase subgroup 3 dimerisation and phosphoacceptor" evidence="12">
    <location>
        <begin position="190"/>
        <end position="255"/>
    </location>
</feature>
<dbReference type="RefSeq" id="WP_091413146.1">
    <property type="nucleotide sequence ID" value="NZ_LT629749.1"/>
</dbReference>
<dbReference type="Gene3D" id="3.30.565.10">
    <property type="entry name" value="Histidine kinase-like ATPase, C-terminal domain"/>
    <property type="match status" value="1"/>
</dbReference>
<keyword evidence="10" id="KW-0472">Membrane</keyword>
<dbReference type="GO" id="GO:0000155">
    <property type="term" value="F:phosphorelay sensor kinase activity"/>
    <property type="evidence" value="ECO:0007669"/>
    <property type="project" value="InterPro"/>
</dbReference>
<dbReference type="PANTHER" id="PTHR24421:SF10">
    <property type="entry name" value="NITRATE_NITRITE SENSOR PROTEIN NARQ"/>
    <property type="match status" value="1"/>
</dbReference>
<dbReference type="PANTHER" id="PTHR24421">
    <property type="entry name" value="NITRATE/NITRITE SENSOR PROTEIN NARX-RELATED"/>
    <property type="match status" value="1"/>
</dbReference>
<organism evidence="13 14">
    <name type="scientific">Friedmanniella luteola</name>
    <dbReference type="NCBI Taxonomy" id="546871"/>
    <lineage>
        <taxon>Bacteria</taxon>
        <taxon>Bacillati</taxon>
        <taxon>Actinomycetota</taxon>
        <taxon>Actinomycetes</taxon>
        <taxon>Propionibacteriales</taxon>
        <taxon>Nocardioidaceae</taxon>
        <taxon>Friedmanniella</taxon>
    </lineage>
</organism>
<feature type="transmembrane region" description="Helical" evidence="10">
    <location>
        <begin position="141"/>
        <end position="158"/>
    </location>
</feature>
<evidence type="ECO:0000256" key="6">
    <source>
        <dbReference type="ARBA" id="ARBA00022777"/>
    </source>
</evidence>
<dbReference type="SUPFAM" id="SSF55874">
    <property type="entry name" value="ATPase domain of HSP90 chaperone/DNA topoisomerase II/histidine kinase"/>
    <property type="match status" value="1"/>
</dbReference>
<proteinExistence type="predicted"/>
<sequence length="397" mass="41954">MSADRREALRVVPPTRARLVDLFLAVVSGYAAWLLASEITQALPPATRWTAHVLAVLHGGVVALRRMAPLPCLGGLLGTAAAFGLVLRLPVYMLGPAVLFVAYALGSEFPRRRAAVLLGCTEVALVLLLALSAGFPGWDSVVLFAALVAAAWFLGTLARRWQNLARESAERASELEQARNELARHAVAAERLRIARELHDVVAHSMSVIAMHAGAARLAVGKKPEQELAALDVIERASREALAEMRRLVTVLRDEDAGAAARGPAPGVAELHTLVSRVVEAGVTVDVRTEGDLEHVPAGVSLAAYRVVQEALTNVVRHAGATRARLEVQAGAQLLAIRVEDDGAATGWKPAATSGGGHGAIGMRERLELYGGTVSAGPRTGGGWCVEARLPYVTGDR</sequence>
<evidence type="ECO:0000256" key="8">
    <source>
        <dbReference type="ARBA" id="ARBA00023012"/>
    </source>
</evidence>
<dbReference type="CDD" id="cd16917">
    <property type="entry name" value="HATPase_UhpB-NarQ-NarX-like"/>
    <property type="match status" value="1"/>
</dbReference>
<feature type="transmembrane region" description="Helical" evidence="10">
    <location>
        <begin position="20"/>
        <end position="37"/>
    </location>
</feature>
<keyword evidence="6 13" id="KW-0418">Kinase</keyword>
<evidence type="ECO:0000256" key="7">
    <source>
        <dbReference type="ARBA" id="ARBA00022840"/>
    </source>
</evidence>
<dbReference type="Pfam" id="PF07730">
    <property type="entry name" value="HisKA_3"/>
    <property type="match status" value="1"/>
</dbReference>
<dbReference type="GO" id="GO:0016020">
    <property type="term" value="C:membrane"/>
    <property type="evidence" value="ECO:0007669"/>
    <property type="project" value="InterPro"/>
</dbReference>
<dbReference type="Pfam" id="PF02518">
    <property type="entry name" value="HATPase_c"/>
    <property type="match status" value="1"/>
</dbReference>
<protein>
    <recommendedName>
        <fullName evidence="2">histidine kinase</fullName>
        <ecNumber evidence="2">2.7.13.3</ecNumber>
    </recommendedName>
</protein>
<gene>
    <name evidence="13" type="ORF">SAMN04488543_2457</name>
</gene>
<dbReference type="InterPro" id="IPR050482">
    <property type="entry name" value="Sensor_HK_TwoCompSys"/>
</dbReference>
<keyword evidence="5" id="KW-0547">Nucleotide-binding</keyword>
<evidence type="ECO:0000313" key="13">
    <source>
        <dbReference type="EMBL" id="SDS82803.1"/>
    </source>
</evidence>
<evidence type="ECO:0000256" key="4">
    <source>
        <dbReference type="ARBA" id="ARBA00022679"/>
    </source>
</evidence>
<accession>A0A1H1VDN7</accession>
<dbReference type="InterPro" id="IPR011712">
    <property type="entry name" value="Sig_transdc_His_kin_sub3_dim/P"/>
</dbReference>
<keyword evidence="10" id="KW-0812">Transmembrane</keyword>
<feature type="transmembrane region" description="Helical" evidence="10">
    <location>
        <begin position="115"/>
        <end position="135"/>
    </location>
</feature>